<keyword evidence="4 6" id="KW-1133">Transmembrane helix</keyword>
<evidence type="ECO:0000313" key="8">
    <source>
        <dbReference type="EMBL" id="GIO45989.1"/>
    </source>
</evidence>
<dbReference type="PANTHER" id="PTHR36115:SF9">
    <property type="entry name" value="LMO1584 PROTEIN"/>
    <property type="match status" value="1"/>
</dbReference>
<accession>A0A919Y8W8</accession>
<dbReference type="Pfam" id="PF06271">
    <property type="entry name" value="RDD"/>
    <property type="match status" value="1"/>
</dbReference>
<evidence type="ECO:0000259" key="7">
    <source>
        <dbReference type="Pfam" id="PF06271"/>
    </source>
</evidence>
<reference evidence="8 9" key="1">
    <citation type="submission" date="2021-03" db="EMBL/GenBank/DDBJ databases">
        <title>Antimicrobial resistance genes in bacteria isolated from Japanese honey, and their potential for conferring macrolide and lincosamide resistance in the American foulbrood pathogen Paenibacillus larvae.</title>
        <authorList>
            <person name="Okamoto M."/>
            <person name="Kumagai M."/>
            <person name="Kanamori H."/>
            <person name="Takamatsu D."/>
        </authorList>
    </citation>
    <scope>NUCLEOTIDE SEQUENCE [LARGE SCALE GENOMIC DNA]</scope>
    <source>
        <strain evidence="8 9">J34TS1</strain>
    </source>
</reference>
<dbReference type="EMBL" id="BORT01000002">
    <property type="protein sequence ID" value="GIO45989.1"/>
    <property type="molecule type" value="Genomic_DNA"/>
</dbReference>
<dbReference type="InterPro" id="IPR010432">
    <property type="entry name" value="RDD"/>
</dbReference>
<comment type="caution">
    <text evidence="8">The sequence shown here is derived from an EMBL/GenBank/DDBJ whole genome shotgun (WGS) entry which is preliminary data.</text>
</comment>
<sequence>MYASFWKRLLAYCLDLIVVWLIFFVLESVFYRIRGIYAQYLLNQGASIEDLNHVIYFDISKNVALILILIICWLYFALMESSGRQATWGKKWVGLIVVNERYERLRFGKASKRFWSKMLSSLILCMGYIMVFFTPYRQSLHDKIAKTYVVNPKQLQEYLAARDASLDAGMQSIKAVKAL</sequence>
<evidence type="ECO:0000256" key="5">
    <source>
        <dbReference type="ARBA" id="ARBA00023136"/>
    </source>
</evidence>
<feature type="transmembrane region" description="Helical" evidence="6">
    <location>
        <begin position="12"/>
        <end position="33"/>
    </location>
</feature>
<feature type="transmembrane region" description="Helical" evidence="6">
    <location>
        <begin position="114"/>
        <end position="133"/>
    </location>
</feature>
<feature type="domain" description="RDD" evidence="7">
    <location>
        <begin position="2"/>
        <end position="146"/>
    </location>
</feature>
<keyword evidence="2" id="KW-1003">Cell membrane</keyword>
<name>A0A919Y8W8_9BACL</name>
<evidence type="ECO:0000256" key="4">
    <source>
        <dbReference type="ARBA" id="ARBA00022989"/>
    </source>
</evidence>
<evidence type="ECO:0000256" key="6">
    <source>
        <dbReference type="SAM" id="Phobius"/>
    </source>
</evidence>
<keyword evidence="9" id="KW-1185">Reference proteome</keyword>
<evidence type="ECO:0000256" key="3">
    <source>
        <dbReference type="ARBA" id="ARBA00022692"/>
    </source>
</evidence>
<gene>
    <name evidence="8" type="ORF">J34TS1_07540</name>
</gene>
<dbReference type="Proteomes" id="UP000682811">
    <property type="component" value="Unassembled WGS sequence"/>
</dbReference>
<dbReference type="GO" id="GO:0005886">
    <property type="term" value="C:plasma membrane"/>
    <property type="evidence" value="ECO:0007669"/>
    <property type="project" value="UniProtKB-SubCell"/>
</dbReference>
<keyword evidence="5 6" id="KW-0472">Membrane</keyword>
<evidence type="ECO:0000256" key="1">
    <source>
        <dbReference type="ARBA" id="ARBA00004651"/>
    </source>
</evidence>
<keyword evidence="3 6" id="KW-0812">Transmembrane</keyword>
<comment type="subcellular location">
    <subcellularLocation>
        <location evidence="1">Cell membrane</location>
        <topology evidence="1">Multi-pass membrane protein</topology>
    </subcellularLocation>
</comment>
<protein>
    <submittedName>
        <fullName evidence="8">RDD family protein</fullName>
    </submittedName>
</protein>
<evidence type="ECO:0000256" key="2">
    <source>
        <dbReference type="ARBA" id="ARBA00022475"/>
    </source>
</evidence>
<organism evidence="8 9">
    <name type="scientific">Paenibacillus azoreducens</name>
    <dbReference type="NCBI Taxonomy" id="116718"/>
    <lineage>
        <taxon>Bacteria</taxon>
        <taxon>Bacillati</taxon>
        <taxon>Bacillota</taxon>
        <taxon>Bacilli</taxon>
        <taxon>Bacillales</taxon>
        <taxon>Paenibacillaceae</taxon>
        <taxon>Paenibacillus</taxon>
    </lineage>
</organism>
<proteinExistence type="predicted"/>
<dbReference type="PANTHER" id="PTHR36115">
    <property type="entry name" value="PROLINE-RICH ANTIGEN HOMOLOG-RELATED"/>
    <property type="match status" value="1"/>
</dbReference>
<feature type="transmembrane region" description="Helical" evidence="6">
    <location>
        <begin position="53"/>
        <end position="76"/>
    </location>
</feature>
<dbReference type="RefSeq" id="WP_212977071.1">
    <property type="nucleotide sequence ID" value="NZ_AP025343.1"/>
</dbReference>
<dbReference type="InterPro" id="IPR051791">
    <property type="entry name" value="Pra-immunoreactive"/>
</dbReference>
<dbReference type="AlphaFoldDB" id="A0A919Y8W8"/>
<evidence type="ECO:0000313" key="9">
    <source>
        <dbReference type="Proteomes" id="UP000682811"/>
    </source>
</evidence>